<feature type="compositionally biased region" description="Acidic residues" evidence="2">
    <location>
        <begin position="1"/>
        <end position="10"/>
    </location>
</feature>
<accession>K8EHC8</accession>
<evidence type="ECO:0000313" key="4">
    <source>
        <dbReference type="EMBL" id="CCO17406.1"/>
    </source>
</evidence>
<evidence type="ECO:0000313" key="5">
    <source>
        <dbReference type="Proteomes" id="UP000198341"/>
    </source>
</evidence>
<dbReference type="EMBL" id="FO082273">
    <property type="protein sequence ID" value="CCO17406.1"/>
    <property type="molecule type" value="Genomic_DNA"/>
</dbReference>
<dbReference type="InterPro" id="IPR035969">
    <property type="entry name" value="Rab-GAP_TBC_sf"/>
</dbReference>
<organism evidence="4 5">
    <name type="scientific">Bathycoccus prasinos</name>
    <dbReference type="NCBI Taxonomy" id="41875"/>
    <lineage>
        <taxon>Eukaryota</taxon>
        <taxon>Viridiplantae</taxon>
        <taxon>Chlorophyta</taxon>
        <taxon>Mamiellophyceae</taxon>
        <taxon>Mamiellales</taxon>
        <taxon>Bathycoccaceae</taxon>
        <taxon>Bathycoccus</taxon>
    </lineage>
</organism>
<dbReference type="PROSITE" id="PS50086">
    <property type="entry name" value="TBC_RABGAP"/>
    <property type="match status" value="1"/>
</dbReference>
<dbReference type="InterPro" id="IPR050302">
    <property type="entry name" value="Rab_GAP_TBC_domain"/>
</dbReference>
<feature type="compositionally biased region" description="Acidic residues" evidence="2">
    <location>
        <begin position="410"/>
        <end position="435"/>
    </location>
</feature>
<keyword evidence="5" id="KW-1185">Reference proteome</keyword>
<dbReference type="Proteomes" id="UP000198341">
    <property type="component" value="Chromosome 6"/>
</dbReference>
<dbReference type="PANTHER" id="PTHR47219:SF20">
    <property type="entry name" value="TBC1 DOMAIN FAMILY MEMBER 2B"/>
    <property type="match status" value="1"/>
</dbReference>
<dbReference type="PANTHER" id="PTHR47219">
    <property type="entry name" value="RAB GTPASE-ACTIVATING PROTEIN 1-LIKE"/>
    <property type="match status" value="1"/>
</dbReference>
<feature type="region of interest" description="Disordered" evidence="2">
    <location>
        <begin position="653"/>
        <end position="697"/>
    </location>
</feature>
<dbReference type="SUPFAM" id="SSF47923">
    <property type="entry name" value="Ypt/Rab-GAP domain of gyp1p"/>
    <property type="match status" value="2"/>
</dbReference>
<evidence type="ECO:0000256" key="2">
    <source>
        <dbReference type="SAM" id="MobiDB-lite"/>
    </source>
</evidence>
<dbReference type="Gene3D" id="1.10.8.270">
    <property type="entry name" value="putative rabgap domain of human tbc1 domain family member 14 like domains"/>
    <property type="match status" value="1"/>
</dbReference>
<dbReference type="RefSeq" id="XP_007512806.1">
    <property type="nucleotide sequence ID" value="XM_007512744.1"/>
</dbReference>
<feature type="compositionally biased region" description="Low complexity" evidence="2">
    <location>
        <begin position="676"/>
        <end position="695"/>
    </location>
</feature>
<keyword evidence="1" id="KW-0175">Coiled coil</keyword>
<protein>
    <submittedName>
        <fullName evidence="4">Unnamed protein product</fullName>
    </submittedName>
</protein>
<proteinExistence type="predicted"/>
<evidence type="ECO:0000256" key="1">
    <source>
        <dbReference type="SAM" id="Coils"/>
    </source>
</evidence>
<feature type="region of interest" description="Disordered" evidence="2">
    <location>
        <begin position="1"/>
        <end position="42"/>
    </location>
</feature>
<feature type="coiled-coil region" evidence="1">
    <location>
        <begin position="1127"/>
        <end position="1154"/>
    </location>
</feature>
<feature type="domain" description="Rab-GAP TBC" evidence="3">
    <location>
        <begin position="39"/>
        <end position="245"/>
    </location>
</feature>
<evidence type="ECO:0000259" key="3">
    <source>
        <dbReference type="PROSITE" id="PS50086"/>
    </source>
</evidence>
<feature type="region of interest" description="Disordered" evidence="2">
    <location>
        <begin position="410"/>
        <end position="485"/>
    </location>
</feature>
<sequence length="1158" mass="130378">MDGDDDDDDASSPREEDAKEKVEDTEERKTLEKWRHSSLHPEETRASRWASKLLFNAEVVTTNTMKKDPEHFQKLLERARIEPTKTTLETLSQIEKDLPRSGHTFEKCGLSIPGDKMWNSLKHVLLAFAQHDPATGYVQSMNFICAFFLLSGMDEESAFWCLDGLVNRIVPGYFTEGMAKAMEDQRVFSRVVNKIEPELGVHLDALGADNIVSAITSSQWLLTLFVNVLPTRCTFRVWDRVIESGHRAPLFAASCALLGGVDAKKRLLEATEMGEAVERLQNLGKEVGKDEESMVNFESRFDRLCERIDGTFIEVVEAEVLEEEGDVTTCLKREREEVFQKVCSEDVILAMEICKKQHREKTNSSRNSTEGENNENTLKLEKNKILGKTTVASFSQVLFDDLSVVQAATEQEEEEELVDDLESLDGDLVSDDDSDDRNKNKNAEEDVNASSKEEDADMNDDFDGKGSRNESKQKERKQELTEDEIPPKAGIAIDASVAVIECILSLERELRVCISDTASRGIAQLTTEAALVSVRAISSSDLAVQRETLVEELRNFREGYEECLKRDALDLSKVQVDRQALAWLNVTLERGERVLFQMGVVKKVLQNILTRMKLVESNSDAFTAHLTATGSDMSTPIPINKSVVEKESSPASLQRRVGFSASPPTTTTFNSAGRASMDSTNSRDTNTNNYNNNNNDWEDIEKSELNQIIEAEKIELIDPKEVDETKLENDRVFAQDIKHLQRLVEKTKDNARIDLETLRSFYEVKKSTFSQEDVRGKTAIENWSEFARKSRRERDATCGKKIAAGVETLVAPWEQSKREADETIVNDALDGDIEKNLDAMEEATKLTDEIEKEDHRLHAARSTMNAIDAMISRRAQALEREIELFGRVKDIQAARSRLRHSLLNEIKLAREDIELVLNSRLDANHFQKSIDDSLEKCKRIQSISETAVKTLLLAWTTFIEKTTVEVAMHCVSVVDASVEVANSVAQRLNAEIKEVLREQQKQRELDAAKNAAAGKEYEDSPIQRQTNKASGFLASKMESLNASLEGSRLAQNFSKFKQRANEKASEFVQQVNASGDLSRQTSTEDSIMGYENNSNDSLTGTPTVSTPTLLAKMMSNATGTPRESKHLVKLKEEAARVEQRNQRLMETKRSLRELLMKH</sequence>
<feature type="compositionally biased region" description="Basic and acidic residues" evidence="2">
    <location>
        <begin position="462"/>
        <end position="480"/>
    </location>
</feature>
<dbReference type="AlphaFoldDB" id="K8EHC8"/>
<feature type="coiled-coil region" evidence="1">
    <location>
        <begin position="978"/>
        <end position="1005"/>
    </location>
</feature>
<dbReference type="STRING" id="41875.K8EHC8"/>
<dbReference type="GeneID" id="19015238"/>
<dbReference type="eggNOG" id="KOG2058">
    <property type="taxonomic scope" value="Eukaryota"/>
</dbReference>
<reference evidence="4 5" key="1">
    <citation type="submission" date="2011-10" db="EMBL/GenBank/DDBJ databases">
        <authorList>
            <person name="Genoscope - CEA"/>
        </authorList>
    </citation>
    <scope>NUCLEOTIDE SEQUENCE [LARGE SCALE GENOMIC DNA]</scope>
    <source>
        <strain evidence="4 5">RCC 1105</strain>
    </source>
</reference>
<dbReference type="Pfam" id="PF00566">
    <property type="entry name" value="RabGAP-TBC"/>
    <property type="match status" value="1"/>
</dbReference>
<dbReference type="KEGG" id="bpg:Bathy06g02580"/>
<feature type="compositionally biased region" description="Polar residues" evidence="2">
    <location>
        <begin position="662"/>
        <end position="673"/>
    </location>
</feature>
<dbReference type="OrthoDB" id="294251at2759"/>
<dbReference type="GO" id="GO:0031267">
    <property type="term" value="F:small GTPase binding"/>
    <property type="evidence" value="ECO:0007669"/>
    <property type="project" value="TreeGrafter"/>
</dbReference>
<dbReference type="SMART" id="SM00164">
    <property type="entry name" value="TBC"/>
    <property type="match status" value="1"/>
</dbReference>
<dbReference type="InterPro" id="IPR000195">
    <property type="entry name" value="Rab-GAP-TBC_dom"/>
</dbReference>
<feature type="compositionally biased region" description="Basic and acidic residues" evidence="2">
    <location>
        <begin position="11"/>
        <end position="42"/>
    </location>
</feature>
<dbReference type="GO" id="GO:0005096">
    <property type="term" value="F:GTPase activator activity"/>
    <property type="evidence" value="ECO:0007669"/>
    <property type="project" value="TreeGrafter"/>
</dbReference>
<name>K8EHC8_9CHLO</name>
<dbReference type="Gene3D" id="1.10.472.80">
    <property type="entry name" value="Ypt/Rab-GAP domain of gyp1p, domain 3"/>
    <property type="match status" value="1"/>
</dbReference>
<gene>
    <name evidence="4" type="ORF">Bathy06g02580</name>
</gene>